<dbReference type="CDD" id="cd13603">
    <property type="entry name" value="PBP2_TRAP_Siap_TeaA_like"/>
    <property type="match status" value="1"/>
</dbReference>
<dbReference type="PIRSF" id="PIRSF006470">
    <property type="entry name" value="DctB"/>
    <property type="match status" value="1"/>
</dbReference>
<dbReference type="InterPro" id="IPR038404">
    <property type="entry name" value="TRAP_DctP_sf"/>
</dbReference>
<dbReference type="OrthoDB" id="8204956at2"/>
<dbReference type="AlphaFoldDB" id="A0A5M6IQ22"/>
<dbReference type="PANTHER" id="PTHR33376:SF2">
    <property type="entry name" value="DICARBOXYLATE-BINDING PERIPLASMIC PROTEIN"/>
    <property type="match status" value="1"/>
</dbReference>
<dbReference type="InterPro" id="IPR004682">
    <property type="entry name" value="TRAP_DctP"/>
</dbReference>
<evidence type="ECO:0000313" key="3">
    <source>
        <dbReference type="Proteomes" id="UP000325255"/>
    </source>
</evidence>
<accession>A0A5M6IQ22</accession>
<gene>
    <name evidence="2" type="ORF">F1189_21585</name>
</gene>
<dbReference type="GO" id="GO:0055085">
    <property type="term" value="P:transmembrane transport"/>
    <property type="evidence" value="ECO:0007669"/>
    <property type="project" value="InterPro"/>
</dbReference>
<keyword evidence="1" id="KW-0732">Signal</keyword>
<evidence type="ECO:0000313" key="2">
    <source>
        <dbReference type="EMBL" id="KAA5610009.1"/>
    </source>
</evidence>
<protein>
    <submittedName>
        <fullName evidence="2">TRAP transporter substrate-binding protein</fullName>
    </submittedName>
</protein>
<reference evidence="2 3" key="1">
    <citation type="submission" date="2019-09" db="EMBL/GenBank/DDBJ databases">
        <title>Genome sequence of Rhodovastum atsumiense, a diverse member of the Acetobacteraceae family of non-sulfur purple photosynthetic bacteria.</title>
        <authorList>
            <person name="Meyer T."/>
            <person name="Kyndt J."/>
        </authorList>
    </citation>
    <scope>NUCLEOTIDE SEQUENCE [LARGE SCALE GENOMIC DNA]</scope>
    <source>
        <strain evidence="2 3">DSM 21279</strain>
    </source>
</reference>
<dbReference type="PANTHER" id="PTHR33376">
    <property type="match status" value="1"/>
</dbReference>
<sequence length="307" mass="32889">MRRAHAARTLRLGHIFAADSHLAAGATAFAEEVARRTGGRIQIQQFPNAVLGGDVELVKAVQLGTVDFAFITGVGLPSIVPETDVVHIPFLFRNLAHAHAVLDGELGVEFGRLLAAKGVTALAWGENGLRHVTNSRLPIATPGDFKGLRIRVPQSEVMRIGFEAFGATASQLAFPLLFDALKTGKFDGEENPIAVIRASRFDQVQRFLSLTGHVYDPAVLAASPDTLEELSPEDRTILAEAARTGARVSREAAGAADASGVAALRQAGMQVVDGIDRAAFGRALAAVMPEFEKRFGRDRIERIRRVA</sequence>
<evidence type="ECO:0000256" key="1">
    <source>
        <dbReference type="ARBA" id="ARBA00022729"/>
    </source>
</evidence>
<comment type="caution">
    <text evidence="2">The sequence shown here is derived from an EMBL/GenBank/DDBJ whole genome shotgun (WGS) entry which is preliminary data.</text>
</comment>
<dbReference type="NCBIfam" id="TIGR00787">
    <property type="entry name" value="dctP"/>
    <property type="match status" value="1"/>
</dbReference>
<dbReference type="GO" id="GO:0030246">
    <property type="term" value="F:carbohydrate binding"/>
    <property type="evidence" value="ECO:0007669"/>
    <property type="project" value="TreeGrafter"/>
</dbReference>
<dbReference type="InterPro" id="IPR018389">
    <property type="entry name" value="DctP_fam"/>
</dbReference>
<dbReference type="Pfam" id="PF03480">
    <property type="entry name" value="DctP"/>
    <property type="match status" value="1"/>
</dbReference>
<dbReference type="Gene3D" id="3.40.190.170">
    <property type="entry name" value="Bacterial extracellular solute-binding protein, family 7"/>
    <property type="match status" value="1"/>
</dbReference>
<dbReference type="Proteomes" id="UP000325255">
    <property type="component" value="Unassembled WGS sequence"/>
</dbReference>
<organism evidence="2 3">
    <name type="scientific">Rhodovastum atsumiense</name>
    <dbReference type="NCBI Taxonomy" id="504468"/>
    <lineage>
        <taxon>Bacteria</taxon>
        <taxon>Pseudomonadati</taxon>
        <taxon>Pseudomonadota</taxon>
        <taxon>Alphaproteobacteria</taxon>
        <taxon>Acetobacterales</taxon>
        <taxon>Acetobacteraceae</taxon>
        <taxon>Rhodovastum</taxon>
    </lineage>
</organism>
<proteinExistence type="predicted"/>
<keyword evidence="3" id="KW-1185">Reference proteome</keyword>
<dbReference type="GO" id="GO:0030288">
    <property type="term" value="C:outer membrane-bounded periplasmic space"/>
    <property type="evidence" value="ECO:0007669"/>
    <property type="project" value="InterPro"/>
</dbReference>
<name>A0A5M6IQ22_9PROT</name>
<dbReference type="EMBL" id="VWPK01000040">
    <property type="protein sequence ID" value="KAA5610009.1"/>
    <property type="molecule type" value="Genomic_DNA"/>
</dbReference>
<dbReference type="NCBIfam" id="NF037995">
    <property type="entry name" value="TRAP_S1"/>
    <property type="match status" value="1"/>
</dbReference>